<dbReference type="OrthoDB" id="1421090at2759"/>
<dbReference type="AlphaFoldDB" id="A0A835CVR9"/>
<organism evidence="14 15">
    <name type="scientific">Aphidius gifuensis</name>
    <name type="common">Parasitoid wasp</name>
    <dbReference type="NCBI Taxonomy" id="684658"/>
    <lineage>
        <taxon>Eukaryota</taxon>
        <taxon>Metazoa</taxon>
        <taxon>Ecdysozoa</taxon>
        <taxon>Arthropoda</taxon>
        <taxon>Hexapoda</taxon>
        <taxon>Insecta</taxon>
        <taxon>Pterygota</taxon>
        <taxon>Neoptera</taxon>
        <taxon>Endopterygota</taxon>
        <taxon>Hymenoptera</taxon>
        <taxon>Apocrita</taxon>
        <taxon>Ichneumonoidea</taxon>
        <taxon>Braconidae</taxon>
        <taxon>Aphidiinae</taxon>
        <taxon>Aphidius</taxon>
    </lineage>
</organism>
<dbReference type="InterPro" id="IPR000483">
    <property type="entry name" value="Cys-rich_flank_reg_C"/>
</dbReference>
<evidence type="ECO:0000256" key="5">
    <source>
        <dbReference type="ARBA" id="ARBA00022729"/>
    </source>
</evidence>
<dbReference type="SUPFAM" id="SSF52058">
    <property type="entry name" value="L domain-like"/>
    <property type="match status" value="3"/>
</dbReference>
<keyword evidence="6" id="KW-0677">Repeat</keyword>
<dbReference type="GO" id="GO:0007165">
    <property type="term" value="P:signal transduction"/>
    <property type="evidence" value="ECO:0007669"/>
    <property type="project" value="InterPro"/>
</dbReference>
<evidence type="ECO:0000256" key="10">
    <source>
        <dbReference type="ARBA" id="ARBA00023180"/>
    </source>
</evidence>
<dbReference type="InterPro" id="IPR000157">
    <property type="entry name" value="TIR_dom"/>
</dbReference>
<evidence type="ECO:0000256" key="4">
    <source>
        <dbReference type="ARBA" id="ARBA00022692"/>
    </source>
</evidence>
<dbReference type="GO" id="GO:0038023">
    <property type="term" value="F:signaling receptor activity"/>
    <property type="evidence" value="ECO:0007669"/>
    <property type="project" value="TreeGrafter"/>
</dbReference>
<dbReference type="PANTHER" id="PTHR24365">
    <property type="entry name" value="TOLL-LIKE RECEPTOR"/>
    <property type="match status" value="1"/>
</dbReference>
<comment type="subcellular location">
    <subcellularLocation>
        <location evidence="1">Membrane</location>
        <topology evidence="1">Single-pass type I membrane protein</topology>
    </subcellularLocation>
</comment>
<keyword evidence="15" id="KW-1185">Reference proteome</keyword>
<accession>A0A835CVR9</accession>
<proteinExistence type="inferred from homology"/>
<gene>
    <name evidence="14" type="ORF">HCN44_004142</name>
</gene>
<keyword evidence="5 12" id="KW-0732">Signal</keyword>
<keyword evidence="4 11" id="KW-0812">Transmembrane</keyword>
<evidence type="ECO:0000256" key="12">
    <source>
        <dbReference type="SAM" id="SignalP"/>
    </source>
</evidence>
<dbReference type="InterPro" id="IPR032675">
    <property type="entry name" value="LRR_dom_sf"/>
</dbReference>
<feature type="transmembrane region" description="Helical" evidence="11">
    <location>
        <begin position="773"/>
        <end position="793"/>
    </location>
</feature>
<dbReference type="Gene3D" id="3.80.10.10">
    <property type="entry name" value="Ribonuclease Inhibitor"/>
    <property type="match status" value="3"/>
</dbReference>
<dbReference type="PROSITE" id="PS51450">
    <property type="entry name" value="LRR"/>
    <property type="match status" value="2"/>
</dbReference>
<reference evidence="14 15" key="1">
    <citation type="submission" date="2020-08" db="EMBL/GenBank/DDBJ databases">
        <title>Aphidius gifuensis genome sequencing and assembly.</title>
        <authorList>
            <person name="Du Z."/>
        </authorList>
    </citation>
    <scope>NUCLEOTIDE SEQUENCE [LARGE SCALE GENOMIC DNA]</scope>
    <source>
        <strain evidence="14">YNYX2018</strain>
        <tissue evidence="14">Adults</tissue>
    </source>
</reference>
<dbReference type="SUPFAM" id="SSF52200">
    <property type="entry name" value="Toll/Interleukin receptor TIR domain"/>
    <property type="match status" value="1"/>
</dbReference>
<dbReference type="Pfam" id="PF01582">
    <property type="entry name" value="TIR"/>
    <property type="match status" value="1"/>
</dbReference>
<dbReference type="PANTHER" id="PTHR24365:SF541">
    <property type="entry name" value="PROTEIN TOLL-RELATED"/>
    <property type="match status" value="1"/>
</dbReference>
<evidence type="ECO:0000313" key="15">
    <source>
        <dbReference type="Proteomes" id="UP000639338"/>
    </source>
</evidence>
<evidence type="ECO:0000259" key="13">
    <source>
        <dbReference type="PROSITE" id="PS50104"/>
    </source>
</evidence>
<keyword evidence="3" id="KW-0433">Leucine-rich repeat</keyword>
<comment type="caution">
    <text evidence="14">The sequence shown here is derived from an EMBL/GenBank/DDBJ whole genome shotgun (WGS) entry which is preliminary data.</text>
</comment>
<dbReference type="Pfam" id="PF13855">
    <property type="entry name" value="LRR_8"/>
    <property type="match status" value="3"/>
</dbReference>
<sequence length="972" mass="112492">MNWLEWWIVLIITLSSTNCLQCPNTTGCINCNLKNNMYELDCISGPDSSFTFALSPANNIHITCYNSTSWLDFNFQTIDSIELTKKLSFDSCDLPKLSSFSEFINKLNLINLDKLEFRSHDGHLNLNRTIFKDLKSIKRLNFFDNTKVNLTSDSFYDLVNLTTIYLVNNGIKKLPIDLFTMPNLEAIELGMNNIEIINPGVFGKHQNIKFLNLWSNDIKIIQQHAFDTLKSLEILGLQNNNLELLNEDIFVELINLEIINLSGNKFNELPQKLFIKNKKLKHFQLSGNKINMETLTSKLFNNLKSLVNIELNRNGFTWLPEDLLTGTVGLESLSIMNNQLKKLPEKIFKDCVNLKTLDLMSNELIELPNGVFLKQHKLEVLNLKKNKIQIIEDGVFDGLVQLKILNIENNNLKIINPNSFDGLGKLEIANLSNNYLTLGDYILSPFKFNNQLKELHLANNNINKMFPDWFVALKLEHLDLSYNKFGIITNNDFQFMSNGLKINLEYNNISQVLFPDGIQYMGNTEYLDDSQTSVTVSIDNNPIICDCNIYNLLCYIEKVKYQIQFQFDIKNLACNGPNHLKNINIKSLNSTTFKCLSNEANNDDKYCPEICECWMEPYSHKFIIDCSYKNLTTSPLINPPSDYYLEINLTGNYLKQIPREDGYKNATVLILSHNNITDISLSSLSRRIKILKLDNNMIQSIDSNTLEHFEVAMNLSEITIHDNPWKCDCDGIYLLKFLEKMKDKIPKMMKVTCDVNNLSVLTMTSDELCPSYAYIYVVLSLCIVVLVIIYTILCKYMRDVKIWLHSRNMCLNFITENDIDQEKLYDAFISYSHKDSNFVLDELIPRLENGPVPFKLCVHYRDWKAGVSITQQIVESINSSRRTIIILSANFLESIWGIVEFRTAYQLSEKENKSRIIMIVYGDIPDVDKLDDNDLKHYMKKTTYLEWKDQRFWKKLMYALPHSSHLKKQIDI</sequence>
<keyword evidence="7 11" id="KW-1133">Transmembrane helix</keyword>
<comment type="similarity">
    <text evidence="2">Belongs to the Toll-like receptor family.</text>
</comment>
<dbReference type="SMART" id="SM00369">
    <property type="entry name" value="LRR_TYP"/>
    <property type="match status" value="11"/>
</dbReference>
<evidence type="ECO:0000256" key="3">
    <source>
        <dbReference type="ARBA" id="ARBA00022614"/>
    </source>
</evidence>
<evidence type="ECO:0000256" key="2">
    <source>
        <dbReference type="ARBA" id="ARBA00009634"/>
    </source>
</evidence>
<name>A0A835CVR9_APHGI</name>
<dbReference type="EMBL" id="JACMRX010000002">
    <property type="protein sequence ID" value="KAF7994670.1"/>
    <property type="molecule type" value="Genomic_DNA"/>
</dbReference>
<evidence type="ECO:0000256" key="11">
    <source>
        <dbReference type="SAM" id="Phobius"/>
    </source>
</evidence>
<feature type="chain" id="PRO_5033036971" description="TIR domain-containing protein" evidence="12">
    <location>
        <begin position="20"/>
        <end position="972"/>
    </location>
</feature>
<keyword evidence="10" id="KW-0325">Glycoprotein</keyword>
<dbReference type="PROSITE" id="PS50104">
    <property type="entry name" value="TIR"/>
    <property type="match status" value="1"/>
</dbReference>
<keyword evidence="9" id="KW-0675">Receptor</keyword>
<dbReference type="FunFam" id="3.80.10.10:FF:001164">
    <property type="entry name" value="GH01279p"/>
    <property type="match status" value="1"/>
</dbReference>
<feature type="domain" description="TIR" evidence="13">
    <location>
        <begin position="823"/>
        <end position="960"/>
    </location>
</feature>
<keyword evidence="8 11" id="KW-0472">Membrane</keyword>
<dbReference type="SMART" id="SM00082">
    <property type="entry name" value="LRRCT"/>
    <property type="match status" value="2"/>
</dbReference>
<evidence type="ECO:0000256" key="8">
    <source>
        <dbReference type="ARBA" id="ARBA00023136"/>
    </source>
</evidence>
<dbReference type="Proteomes" id="UP000639338">
    <property type="component" value="Unassembled WGS sequence"/>
</dbReference>
<dbReference type="GO" id="GO:0005886">
    <property type="term" value="C:plasma membrane"/>
    <property type="evidence" value="ECO:0007669"/>
    <property type="project" value="TreeGrafter"/>
</dbReference>
<evidence type="ECO:0000256" key="1">
    <source>
        <dbReference type="ARBA" id="ARBA00004479"/>
    </source>
</evidence>
<dbReference type="InterPro" id="IPR035897">
    <property type="entry name" value="Toll_tir_struct_dom_sf"/>
</dbReference>
<evidence type="ECO:0000256" key="9">
    <source>
        <dbReference type="ARBA" id="ARBA00023170"/>
    </source>
</evidence>
<dbReference type="Gene3D" id="3.40.50.10140">
    <property type="entry name" value="Toll/interleukin-1 receptor homology (TIR) domain"/>
    <property type="match status" value="1"/>
</dbReference>
<dbReference type="InterPro" id="IPR003591">
    <property type="entry name" value="Leu-rich_rpt_typical-subtyp"/>
</dbReference>
<protein>
    <recommendedName>
        <fullName evidence="13">TIR domain-containing protein</fullName>
    </recommendedName>
</protein>
<dbReference type="SMART" id="SM00255">
    <property type="entry name" value="TIR"/>
    <property type="match status" value="1"/>
</dbReference>
<dbReference type="FunFam" id="3.40.50.10140:FF:000021">
    <property type="entry name" value="Toll receptor 13"/>
    <property type="match status" value="1"/>
</dbReference>
<evidence type="ECO:0000256" key="6">
    <source>
        <dbReference type="ARBA" id="ARBA00022737"/>
    </source>
</evidence>
<dbReference type="PRINTS" id="PR01537">
    <property type="entry name" value="INTRLKN1R1F"/>
</dbReference>
<dbReference type="InterPro" id="IPR001611">
    <property type="entry name" value="Leu-rich_rpt"/>
</dbReference>
<evidence type="ECO:0000313" key="14">
    <source>
        <dbReference type="EMBL" id="KAF7994670.1"/>
    </source>
</evidence>
<evidence type="ECO:0000256" key="7">
    <source>
        <dbReference type="ARBA" id="ARBA00022989"/>
    </source>
</evidence>
<feature type="signal peptide" evidence="12">
    <location>
        <begin position="1"/>
        <end position="19"/>
    </location>
</feature>